<reference evidence="6 7" key="1">
    <citation type="submission" date="2020-08" db="EMBL/GenBank/DDBJ databases">
        <title>Genomic Encyclopedia of Type Strains, Phase IV (KMG-IV): sequencing the most valuable type-strain genomes for metagenomic binning, comparative biology and taxonomic classification.</title>
        <authorList>
            <person name="Goeker M."/>
        </authorList>
    </citation>
    <scope>NUCLEOTIDE SEQUENCE [LARGE SCALE GENOMIC DNA]</scope>
    <source>
        <strain evidence="6 7">DSM 27057</strain>
    </source>
</reference>
<evidence type="ECO:0000256" key="4">
    <source>
        <dbReference type="ARBA" id="ARBA00023136"/>
    </source>
</evidence>
<keyword evidence="3 5" id="KW-1133">Transmembrane helix</keyword>
<evidence type="ECO:0000313" key="6">
    <source>
        <dbReference type="EMBL" id="MBB3956918.1"/>
    </source>
</evidence>
<proteinExistence type="predicted"/>
<dbReference type="NCBIfam" id="NF010474">
    <property type="entry name" value="PRK13899.1"/>
    <property type="match status" value="1"/>
</dbReference>
<keyword evidence="7" id="KW-1185">Reference proteome</keyword>
<comment type="subcellular location">
    <subcellularLocation>
        <location evidence="1">Membrane</location>
    </subcellularLocation>
</comment>
<accession>A0A7W6CM27</accession>
<comment type="caution">
    <text evidence="6">The sequence shown here is derived from an EMBL/GenBank/DDBJ whole genome shotgun (WGS) entry which is preliminary data.</text>
</comment>
<feature type="transmembrane region" description="Helical" evidence="5">
    <location>
        <begin position="53"/>
        <end position="71"/>
    </location>
</feature>
<keyword evidence="2 5" id="KW-0812">Transmembrane</keyword>
<gene>
    <name evidence="6" type="ORF">GGR38_003885</name>
</gene>
<keyword evidence="4 5" id="KW-0472">Membrane</keyword>
<evidence type="ECO:0000256" key="3">
    <source>
        <dbReference type="ARBA" id="ARBA00022989"/>
    </source>
</evidence>
<dbReference type="GO" id="GO:0016020">
    <property type="term" value="C:membrane"/>
    <property type="evidence" value="ECO:0007669"/>
    <property type="project" value="UniProtKB-SubCell"/>
</dbReference>
<sequence length="103" mass="11829">MSGRGQGAQTTPLARDTLFVGLTRPQMFAGVTWSFFVLNLVISTEAFLLLRSIWVMALALGVHGLGALACLHEPRRFDLWMTRAMRCPRVRHYRFWQCNSYRP</sequence>
<dbReference type="Proteomes" id="UP000548867">
    <property type="component" value="Unassembled WGS sequence"/>
</dbReference>
<dbReference type="Pfam" id="PF05101">
    <property type="entry name" value="VirB3"/>
    <property type="match status" value="1"/>
</dbReference>
<dbReference type="AlphaFoldDB" id="A0A7W6CM27"/>
<feature type="transmembrane region" description="Helical" evidence="5">
    <location>
        <begin position="27"/>
        <end position="47"/>
    </location>
</feature>
<dbReference type="EMBL" id="JACIDX010000017">
    <property type="protein sequence ID" value="MBB3956918.1"/>
    <property type="molecule type" value="Genomic_DNA"/>
</dbReference>
<evidence type="ECO:0000313" key="7">
    <source>
        <dbReference type="Proteomes" id="UP000548867"/>
    </source>
</evidence>
<name>A0A7W6CM27_9SPHN</name>
<dbReference type="InterPro" id="IPR007792">
    <property type="entry name" value="T4SS_VirB3/TrbD/AvhB"/>
</dbReference>
<evidence type="ECO:0000256" key="1">
    <source>
        <dbReference type="ARBA" id="ARBA00004370"/>
    </source>
</evidence>
<dbReference type="RefSeq" id="WP_183627760.1">
    <property type="nucleotide sequence ID" value="NZ_JACIDX010000017.1"/>
</dbReference>
<evidence type="ECO:0000256" key="5">
    <source>
        <dbReference type="SAM" id="Phobius"/>
    </source>
</evidence>
<evidence type="ECO:0000256" key="2">
    <source>
        <dbReference type="ARBA" id="ARBA00022692"/>
    </source>
</evidence>
<protein>
    <submittedName>
        <fullName evidence="6">Type IV secretion system protein VirB3</fullName>
    </submittedName>
</protein>
<organism evidence="6 7">
    <name type="scientific">Novosphingobium sediminicola</name>
    <dbReference type="NCBI Taxonomy" id="563162"/>
    <lineage>
        <taxon>Bacteria</taxon>
        <taxon>Pseudomonadati</taxon>
        <taxon>Pseudomonadota</taxon>
        <taxon>Alphaproteobacteria</taxon>
        <taxon>Sphingomonadales</taxon>
        <taxon>Sphingomonadaceae</taxon>
        <taxon>Novosphingobium</taxon>
    </lineage>
</organism>